<organism evidence="2 3">
    <name type="scientific">Parelaphostrongylus tenuis</name>
    <name type="common">Meningeal worm</name>
    <dbReference type="NCBI Taxonomy" id="148309"/>
    <lineage>
        <taxon>Eukaryota</taxon>
        <taxon>Metazoa</taxon>
        <taxon>Ecdysozoa</taxon>
        <taxon>Nematoda</taxon>
        <taxon>Chromadorea</taxon>
        <taxon>Rhabditida</taxon>
        <taxon>Rhabditina</taxon>
        <taxon>Rhabditomorpha</taxon>
        <taxon>Strongyloidea</taxon>
        <taxon>Metastrongylidae</taxon>
        <taxon>Parelaphostrongylus</taxon>
    </lineage>
</organism>
<keyword evidence="3" id="KW-1185">Reference proteome</keyword>
<protein>
    <submittedName>
        <fullName evidence="2">Uncharacterized protein</fullName>
    </submittedName>
</protein>
<evidence type="ECO:0000313" key="2">
    <source>
        <dbReference type="EMBL" id="KAJ1361591.1"/>
    </source>
</evidence>
<evidence type="ECO:0000256" key="1">
    <source>
        <dbReference type="SAM" id="MobiDB-lite"/>
    </source>
</evidence>
<gene>
    <name evidence="2" type="ORF">KIN20_020880</name>
</gene>
<accession>A0AAD5N6G6</accession>
<feature type="region of interest" description="Disordered" evidence="1">
    <location>
        <begin position="1"/>
        <end position="41"/>
    </location>
</feature>
<reference evidence="2" key="1">
    <citation type="submission" date="2021-06" db="EMBL/GenBank/DDBJ databases">
        <title>Parelaphostrongylus tenuis whole genome reference sequence.</title>
        <authorList>
            <person name="Garwood T.J."/>
            <person name="Larsen P.A."/>
            <person name="Fountain-Jones N.M."/>
            <person name="Garbe J.R."/>
            <person name="Macchietto M.G."/>
            <person name="Kania S.A."/>
            <person name="Gerhold R.W."/>
            <person name="Richards J.E."/>
            <person name="Wolf T.M."/>
        </authorList>
    </citation>
    <scope>NUCLEOTIDE SEQUENCE</scope>
    <source>
        <strain evidence="2">MNPRO001-30</strain>
        <tissue evidence="2">Meninges</tissue>
    </source>
</reference>
<dbReference type="Proteomes" id="UP001196413">
    <property type="component" value="Unassembled WGS sequence"/>
</dbReference>
<evidence type="ECO:0000313" key="3">
    <source>
        <dbReference type="Proteomes" id="UP001196413"/>
    </source>
</evidence>
<dbReference type="EMBL" id="JAHQIW010004238">
    <property type="protein sequence ID" value="KAJ1361591.1"/>
    <property type="molecule type" value="Genomic_DNA"/>
</dbReference>
<proteinExistence type="predicted"/>
<comment type="caution">
    <text evidence="2">The sequence shown here is derived from an EMBL/GenBank/DDBJ whole genome shotgun (WGS) entry which is preliminary data.</text>
</comment>
<dbReference type="AlphaFoldDB" id="A0AAD5N6G6"/>
<sequence length="108" mass="12161">MKCPCGRESPSSSSSLTAEQPYRRRVSPSFKEDGDGGDSRPQGHFITLYDLIAYSFPLSSSTHRSIMLAECQDISYLLPLPIKYLESITHFSMASLTSPWHQLYRSLV</sequence>
<name>A0AAD5N6G6_PARTN</name>